<keyword evidence="2" id="KW-1185">Reference proteome</keyword>
<sequence>MPSNRGSIILRQQHAARKGGGYGGMTRSPPPCMGPLPVPTAGLCVIGRNLISSLAPQRTRCFEMAP</sequence>
<evidence type="ECO:0000313" key="2">
    <source>
        <dbReference type="Proteomes" id="UP000799766"/>
    </source>
</evidence>
<dbReference type="AlphaFoldDB" id="A0A6A6NSY3"/>
<organism evidence="1 2">
    <name type="scientific">Lineolata rhizophorae</name>
    <dbReference type="NCBI Taxonomy" id="578093"/>
    <lineage>
        <taxon>Eukaryota</taxon>
        <taxon>Fungi</taxon>
        <taxon>Dikarya</taxon>
        <taxon>Ascomycota</taxon>
        <taxon>Pezizomycotina</taxon>
        <taxon>Dothideomycetes</taxon>
        <taxon>Dothideomycetes incertae sedis</taxon>
        <taxon>Lineolatales</taxon>
        <taxon>Lineolataceae</taxon>
        <taxon>Lineolata</taxon>
    </lineage>
</organism>
<evidence type="ECO:0000313" key="1">
    <source>
        <dbReference type="EMBL" id="KAF2454668.1"/>
    </source>
</evidence>
<dbReference type="Proteomes" id="UP000799766">
    <property type="component" value="Unassembled WGS sequence"/>
</dbReference>
<protein>
    <submittedName>
        <fullName evidence="1">Uncharacterized protein</fullName>
    </submittedName>
</protein>
<proteinExistence type="predicted"/>
<dbReference type="EMBL" id="MU001690">
    <property type="protein sequence ID" value="KAF2454668.1"/>
    <property type="molecule type" value="Genomic_DNA"/>
</dbReference>
<accession>A0A6A6NSY3</accession>
<reference evidence="1" key="1">
    <citation type="journal article" date="2020" name="Stud. Mycol.">
        <title>101 Dothideomycetes genomes: a test case for predicting lifestyles and emergence of pathogens.</title>
        <authorList>
            <person name="Haridas S."/>
            <person name="Albert R."/>
            <person name="Binder M."/>
            <person name="Bloem J."/>
            <person name="Labutti K."/>
            <person name="Salamov A."/>
            <person name="Andreopoulos B."/>
            <person name="Baker S."/>
            <person name="Barry K."/>
            <person name="Bills G."/>
            <person name="Bluhm B."/>
            <person name="Cannon C."/>
            <person name="Castanera R."/>
            <person name="Culley D."/>
            <person name="Daum C."/>
            <person name="Ezra D."/>
            <person name="Gonzalez J."/>
            <person name="Henrissat B."/>
            <person name="Kuo A."/>
            <person name="Liang C."/>
            <person name="Lipzen A."/>
            <person name="Lutzoni F."/>
            <person name="Magnuson J."/>
            <person name="Mondo S."/>
            <person name="Nolan M."/>
            <person name="Ohm R."/>
            <person name="Pangilinan J."/>
            <person name="Park H.-J."/>
            <person name="Ramirez L."/>
            <person name="Alfaro M."/>
            <person name="Sun H."/>
            <person name="Tritt A."/>
            <person name="Yoshinaga Y."/>
            <person name="Zwiers L.-H."/>
            <person name="Turgeon B."/>
            <person name="Goodwin S."/>
            <person name="Spatafora J."/>
            <person name="Crous P."/>
            <person name="Grigoriev I."/>
        </authorList>
    </citation>
    <scope>NUCLEOTIDE SEQUENCE</scope>
    <source>
        <strain evidence="1">ATCC 16933</strain>
    </source>
</reference>
<gene>
    <name evidence="1" type="ORF">BDY21DRAFT_352401</name>
</gene>
<name>A0A6A6NSY3_9PEZI</name>